<dbReference type="FunFam" id="1.20.5.170:FF:000004">
    <property type="entry name" value="Keratin, type II cytoskeletal 5"/>
    <property type="match status" value="2"/>
</dbReference>
<dbReference type="FunFam" id="1.20.5.500:FF:000001">
    <property type="entry name" value="Type II keratin 23"/>
    <property type="match status" value="2"/>
</dbReference>
<evidence type="ECO:0000256" key="4">
    <source>
        <dbReference type="ARBA" id="ARBA00061646"/>
    </source>
</evidence>
<keyword evidence="3 6" id="KW-0175">Coiled coil</keyword>
<dbReference type="Proteomes" id="UP000242450">
    <property type="component" value="Chromosome 3"/>
</dbReference>
<dbReference type="FunFam" id="1.20.5.1160:FF:000001">
    <property type="entry name" value="Keratin type II"/>
    <property type="match status" value="1"/>
</dbReference>
<proteinExistence type="inferred from homology"/>
<dbReference type="SUPFAM" id="SSF64593">
    <property type="entry name" value="Intermediate filament protein, coiled coil region"/>
    <property type="match status" value="5"/>
</dbReference>
<dbReference type="InterPro" id="IPR018039">
    <property type="entry name" value="IF_conserved"/>
</dbReference>
<evidence type="ECO:0000256" key="7">
    <source>
        <dbReference type="SAM" id="MobiDB-lite"/>
    </source>
</evidence>
<keyword evidence="1" id="KW-0416">Keratin</keyword>
<dbReference type="GO" id="GO:0031424">
    <property type="term" value="P:keratinization"/>
    <property type="evidence" value="ECO:0007669"/>
    <property type="project" value="TreeGrafter"/>
</dbReference>
<accession>A0A212DF65</accession>
<protein>
    <submittedName>
        <fullName evidence="9">KRT75</fullName>
    </submittedName>
</protein>
<comment type="similarity">
    <text evidence="4 5">Belongs to the intermediate filament family.</text>
</comment>
<comment type="caution">
    <text evidence="9">The sequence shown here is derived from an EMBL/GenBank/DDBJ whole genome shotgun (WGS) entry which is preliminary data.</text>
</comment>
<gene>
    <name evidence="9" type="ORF">Celaphus_00011457</name>
</gene>
<feature type="coiled-coil region" evidence="6">
    <location>
        <begin position="155"/>
        <end position="182"/>
    </location>
</feature>
<dbReference type="Pfam" id="PF00038">
    <property type="entry name" value="Filament"/>
    <property type="match status" value="2"/>
</dbReference>
<organism evidence="9 10">
    <name type="scientific">Cervus elaphus hippelaphus</name>
    <name type="common">European red deer</name>
    <dbReference type="NCBI Taxonomy" id="46360"/>
    <lineage>
        <taxon>Eukaryota</taxon>
        <taxon>Metazoa</taxon>
        <taxon>Chordata</taxon>
        <taxon>Craniata</taxon>
        <taxon>Vertebrata</taxon>
        <taxon>Euteleostomi</taxon>
        <taxon>Mammalia</taxon>
        <taxon>Eutheria</taxon>
        <taxon>Laurasiatheria</taxon>
        <taxon>Artiodactyla</taxon>
        <taxon>Ruminantia</taxon>
        <taxon>Pecora</taxon>
        <taxon>Cervidae</taxon>
        <taxon>Cervinae</taxon>
        <taxon>Cervus</taxon>
    </lineage>
</organism>
<dbReference type="Gene3D" id="1.20.5.1160">
    <property type="entry name" value="Vasodilator-stimulated phosphoprotein"/>
    <property type="match status" value="2"/>
</dbReference>
<dbReference type="InterPro" id="IPR039008">
    <property type="entry name" value="IF_rod_dom"/>
</dbReference>
<feature type="coiled-coil region" evidence="6">
    <location>
        <begin position="211"/>
        <end position="287"/>
    </location>
</feature>
<evidence type="ECO:0000256" key="1">
    <source>
        <dbReference type="ARBA" id="ARBA00022744"/>
    </source>
</evidence>
<dbReference type="OrthoDB" id="8931856at2759"/>
<feature type="region of interest" description="Disordered" evidence="7">
    <location>
        <begin position="995"/>
        <end position="1019"/>
    </location>
</feature>
<evidence type="ECO:0000256" key="3">
    <source>
        <dbReference type="ARBA" id="ARBA00023054"/>
    </source>
</evidence>
<reference evidence="9 10" key="1">
    <citation type="journal article" date="2018" name="Mol. Genet. Genomics">
        <title>The red deer Cervus elaphus genome CerEla1.0: sequencing, annotating, genes, and chromosomes.</title>
        <authorList>
            <person name="Bana N.A."/>
            <person name="Nyiri A."/>
            <person name="Nagy J."/>
            <person name="Frank K."/>
            <person name="Nagy T."/>
            <person name="Steger V."/>
            <person name="Schiller M."/>
            <person name="Lakatos P."/>
            <person name="Sugar L."/>
            <person name="Horn P."/>
            <person name="Barta E."/>
            <person name="Orosz L."/>
        </authorList>
    </citation>
    <scope>NUCLEOTIDE SEQUENCE [LARGE SCALE GENOMIC DNA]</scope>
    <source>
        <strain evidence="9">Hungarian</strain>
    </source>
</reference>
<keyword evidence="2 5" id="KW-0403">Intermediate filament</keyword>
<dbReference type="GO" id="GO:0005615">
    <property type="term" value="C:extracellular space"/>
    <property type="evidence" value="ECO:0007669"/>
    <property type="project" value="TreeGrafter"/>
</dbReference>
<feature type="region of interest" description="Disordered" evidence="7">
    <location>
        <begin position="939"/>
        <end position="962"/>
    </location>
</feature>
<feature type="coiled-coil region" evidence="6">
    <location>
        <begin position="803"/>
        <end position="883"/>
    </location>
</feature>
<dbReference type="GO" id="GO:0030280">
    <property type="term" value="F:structural constituent of skin epidermis"/>
    <property type="evidence" value="ECO:0007669"/>
    <property type="project" value="TreeGrafter"/>
</dbReference>
<dbReference type="InterPro" id="IPR003054">
    <property type="entry name" value="Keratin_II"/>
</dbReference>
<dbReference type="SMART" id="SM01391">
    <property type="entry name" value="Filament"/>
    <property type="match status" value="2"/>
</dbReference>
<evidence type="ECO:0000313" key="10">
    <source>
        <dbReference type="Proteomes" id="UP000242450"/>
    </source>
</evidence>
<dbReference type="PRINTS" id="PR01276">
    <property type="entry name" value="TYPE2KERATIN"/>
</dbReference>
<dbReference type="EMBL" id="MKHE01000003">
    <property type="protein sequence ID" value="OWK16812.1"/>
    <property type="molecule type" value="Genomic_DNA"/>
</dbReference>
<evidence type="ECO:0000259" key="8">
    <source>
        <dbReference type="PROSITE" id="PS51842"/>
    </source>
</evidence>
<name>A0A212DF65_CEREH</name>
<evidence type="ECO:0000313" key="9">
    <source>
        <dbReference type="EMBL" id="OWK16812.1"/>
    </source>
</evidence>
<sequence length="1019" mass="112565">MYNFHSSDPLTPAPTMTQRSSITIKSGGSRNFSASSANLLSGCRPSFSSISMIQSGKSFGGGFGGGFGTRSLHSFGGNKRISISSGYRSNRTSFGGAGYGLGLGSIGCRVGGVGSGYGFGGGMMSGAGGIHEVTVNQSLLTPLHLEIDPSLQRVRKEEKEQIKTLNNKFASFIDKVRFLEQQNKVLETKWSLLQEHKATRANLEPMFEGYINNLRRQLDSLGGERSRLEVELKSMQEVVEDFKNKYEEEINRRTAAENEFVVLKKDVDAAYMNKVELEAKVEALMDEINFLRSFYEAELAQLHAQISETSVVLSMDNNRKLDLDSIISEVKAQYEDIANRSRAEAESWYQIKYEELQRSAGRHGEDLRSTRMEISELNRVIQRLRSEIENVKKQCSTLQAAIADAEQRGELALKDAKHKLAELEEALQKAKQDMARQLREYQELMNVKLALDIEIATYRKLLEGEECRLTGEGVGPVNISVVSSSGGSGYSGGGGLCVTGGGYGFGSSGSSFSSTSGRGMSGTSSSMRIISKTSSSKTGLQMWQPGLQLLLSRPPPVSKGPCQTGGSGSFRALGCLGSRSLCNVGFGRPRVASRCGLPGFGYRAGATCGSSACIAPVTINESLLVPLELEVDPTVQRVKRDEKEQIKCLNNRFASFINKVRFLEQKNKLLETKWKFMQQQRYEEELSLRPSAENEFVALKKDVDTAFLINSDLEINVETLIHEIDFLKTLYTEETNLLQSQISETSVTVKMDNSRELDTDGIIAQIKAQYDEIANRSKAEAEAWYQSRYEELQLTAGNHCDNLRNRKNEILEINKLIQRLQQDIENVKAQRCKLEAAVTQAEQQGEAALNDAKCKLAGLEEALQKAKQDMACLLKEYQEVMNSKLGLDIEIATYRRLLEGEEQRLCEDPERGPRVRVGYKGRKHISRLPGLLSQALGCEGGEGTELTSPPQSTPRPNSAASCPPRNPHFCHEPLGLSIPNKLFPGYRNQDCSPCSEDNEVEGKLRNSSGGLGASWGHWM</sequence>
<evidence type="ECO:0000256" key="5">
    <source>
        <dbReference type="RuleBase" id="RU000685"/>
    </source>
</evidence>
<dbReference type="Gene3D" id="1.20.5.500">
    <property type="entry name" value="Single helix bin"/>
    <property type="match status" value="2"/>
</dbReference>
<dbReference type="GO" id="GO:0045095">
    <property type="term" value="C:keratin filament"/>
    <property type="evidence" value="ECO:0007669"/>
    <property type="project" value="InterPro"/>
</dbReference>
<dbReference type="AlphaFoldDB" id="A0A212DF65"/>
<feature type="domain" description="IF rod" evidence="8">
    <location>
        <begin position="158"/>
        <end position="469"/>
    </location>
</feature>
<evidence type="ECO:0000256" key="6">
    <source>
        <dbReference type="SAM" id="Coils"/>
    </source>
</evidence>
<feature type="compositionally biased region" description="Polar residues" evidence="7">
    <location>
        <begin position="948"/>
        <end position="960"/>
    </location>
</feature>
<dbReference type="Gene3D" id="1.20.5.170">
    <property type="match status" value="2"/>
</dbReference>
<evidence type="ECO:0000256" key="2">
    <source>
        <dbReference type="ARBA" id="ARBA00022754"/>
    </source>
</evidence>
<dbReference type="Pfam" id="PF16208">
    <property type="entry name" value="Keratin_2_head"/>
    <property type="match status" value="2"/>
</dbReference>
<keyword evidence="10" id="KW-1185">Reference proteome</keyword>
<dbReference type="InterPro" id="IPR032444">
    <property type="entry name" value="Keratin_2_head"/>
</dbReference>
<dbReference type="PANTHER" id="PTHR45616:SF19">
    <property type="entry name" value="KERATIN 90"/>
    <property type="match status" value="1"/>
</dbReference>
<dbReference type="GO" id="GO:0045109">
    <property type="term" value="P:intermediate filament organization"/>
    <property type="evidence" value="ECO:0007669"/>
    <property type="project" value="TreeGrafter"/>
</dbReference>
<dbReference type="PANTHER" id="PTHR45616">
    <property type="entry name" value="GATA-TYPE DOMAIN-CONTAINING PROTEIN"/>
    <property type="match status" value="1"/>
</dbReference>
<feature type="coiled-coil region" evidence="6">
    <location>
        <begin position="367"/>
        <end position="447"/>
    </location>
</feature>
<dbReference type="PROSITE" id="PS00226">
    <property type="entry name" value="IF_ROD_1"/>
    <property type="match status" value="2"/>
</dbReference>
<dbReference type="PROSITE" id="PS51842">
    <property type="entry name" value="IF_ROD_2"/>
    <property type="match status" value="2"/>
</dbReference>
<feature type="domain" description="IF rod" evidence="8">
    <location>
        <begin position="642"/>
        <end position="905"/>
    </location>
</feature>